<dbReference type="GeneID" id="12930110"/>
<name>A0A1J0REN5_9VIRU</name>
<evidence type="ECO:0000313" key="4">
    <source>
        <dbReference type="EMBL" id="QRM16387.1"/>
    </source>
</evidence>
<keyword evidence="2" id="KW-1133">Transmembrane helix</keyword>
<feature type="compositionally biased region" description="Pro residues" evidence="1">
    <location>
        <begin position="122"/>
        <end position="134"/>
    </location>
</feature>
<dbReference type="RefSeq" id="YP_006347578.1">
    <property type="nucleotide sequence ID" value="NC_013668.3"/>
</dbReference>
<dbReference type="EMBL" id="MW580851">
    <property type="protein sequence ID" value="QRM16646.1"/>
    <property type="molecule type" value="Genomic_DNA"/>
</dbReference>
<feature type="compositionally biased region" description="Low complexity" evidence="1">
    <location>
        <begin position="109"/>
        <end position="121"/>
    </location>
</feature>
<keyword evidence="2" id="KW-0812">Transmembrane</keyword>
<evidence type="ECO:0000313" key="7">
    <source>
        <dbReference type="EMBL" id="QRM17040.1"/>
    </source>
</evidence>
<proteinExistence type="predicted"/>
<dbReference type="EMBL" id="MW580849">
    <property type="protein sequence ID" value="QRM16387.1"/>
    <property type="molecule type" value="Genomic_DNA"/>
</dbReference>
<evidence type="ECO:0000313" key="5">
    <source>
        <dbReference type="EMBL" id="QRM16646.1"/>
    </source>
</evidence>
<evidence type="ECO:0000313" key="6">
    <source>
        <dbReference type="EMBL" id="QRM16909.1"/>
    </source>
</evidence>
<reference evidence="4" key="3">
    <citation type="journal article" date="2021" name="Microorganisms">
        <title>Genomes of Anguillid Herpesvirus 1 Strains Reveal Evolutionary Disparities and Low Genetic Diversity in the Genus Cyprinivirus.</title>
        <authorList>
            <person name="Donohoe O."/>
            <person name="Zhang H."/>
            <person name="Delrez N."/>
            <person name="Gao Y."/>
            <person name="Suarez N.M."/>
            <person name="Davison A.J."/>
            <person name="Vanderplasschen A."/>
        </authorList>
    </citation>
    <scope>NUCLEOTIDE SEQUENCE</scope>
    <source>
        <strain evidence="4">500138</strain>
        <strain evidence="5">DK-200249</strain>
        <strain evidence="6">DK-206116-1</strain>
        <strain evidence="7">HVA 486123</strain>
    </source>
</reference>
<gene>
    <name evidence="4" type="primary">ORF92B</name>
    <name evidence="3" type="ORF">AngHV1_ORF92B</name>
</gene>
<keyword evidence="2" id="KW-0472">Membrane</keyword>
<feature type="transmembrane region" description="Helical" evidence="2">
    <location>
        <begin position="22"/>
        <end position="45"/>
    </location>
</feature>
<dbReference type="EMBL" id="MW580854">
    <property type="protein sequence ID" value="QRM17040.1"/>
    <property type="molecule type" value="Genomic_DNA"/>
</dbReference>
<reference evidence="4" key="4">
    <citation type="submission" date="2021-02" db="EMBL/GenBank/DDBJ databases">
        <authorList>
            <person name="Vanderplasschen A.F.C."/>
            <person name="Davison A.J."/>
        </authorList>
    </citation>
    <scope>NUCLEOTIDE SEQUENCE</scope>
    <source>
        <strain evidence="4">500138</strain>
        <strain evidence="5">DK-200249</strain>
        <strain evidence="6">DK-206116-1</strain>
        <strain evidence="7">HVA 486123</strain>
    </source>
</reference>
<dbReference type="EMBL" id="MW580853">
    <property type="protein sequence ID" value="QRM16909.1"/>
    <property type="molecule type" value="Genomic_DNA"/>
</dbReference>
<dbReference type="EMBL" id="FJ940765">
    <property type="protein sequence ID" value="AFK10177.1"/>
    <property type="molecule type" value="Genomic_DNA"/>
</dbReference>
<keyword evidence="8" id="KW-1185">Reference proteome</keyword>
<reference evidence="3" key="2">
    <citation type="submission" date="2012-05" db="EMBL/GenBank/DDBJ databases">
        <authorList>
            <person name="van Beurden S.J."/>
            <person name="Gatherer D."/>
            <person name="Tuzi K."/>
            <person name="Herzyk P."/>
            <person name="Galbraith J."/>
            <person name="Peeters B.P.H."/>
            <person name="Rottier P.J.M."/>
            <person name="Engelsma M.Y."/>
            <person name="Davison A.J."/>
        </authorList>
    </citation>
    <scope>NUCLEOTIDE SEQUENCE</scope>
    <source>
        <strain evidence="3">500138</strain>
    </source>
</reference>
<dbReference type="Proteomes" id="UP000011239">
    <property type="component" value="Segment"/>
</dbReference>
<sequence length="234" mass="25964">MTDQVTPAAGGRKWYDATVDKWVLLGCGTVCFVLMWAIFWCKFWIWYDIRKQRLKQAQQPQLNGGDLTPTYRQPDTTFRFEEQVQIKRSPPPPPRRGIGSTLRRVLLATSSPSSSTSSSPSSSPPPSPPPVFVYTPAPPVKSVLKKQLKKTRRGTHTRHVHFPPEVHSVIPIFDYHDSTDAAAEECGECGECGECVIVFDCGSCQAHVEEIGREPIAGNDLSGQMGWAAELLPL</sequence>
<evidence type="ECO:0000256" key="1">
    <source>
        <dbReference type="SAM" id="MobiDB-lite"/>
    </source>
</evidence>
<organism evidence="4">
    <name type="scientific">Anguillid herpesvirus 1</name>
    <dbReference type="NCBI Taxonomy" id="150286"/>
    <lineage>
        <taxon>Viruses</taxon>
        <taxon>Duplodnaviria</taxon>
        <taxon>Heunggongvirae</taxon>
        <taxon>Peploviricota</taxon>
        <taxon>Herviviricetes</taxon>
        <taxon>Herpesvirales</taxon>
        <taxon>Alloherpesviridae</taxon>
        <taxon>Cyvirus</taxon>
        <taxon>Cyvirus anguillidallo1</taxon>
    </lineage>
</organism>
<dbReference type="KEGG" id="vg:12930110"/>
<evidence type="ECO:0000313" key="8">
    <source>
        <dbReference type="Proteomes" id="UP000011239"/>
    </source>
</evidence>
<evidence type="ECO:0000256" key="2">
    <source>
        <dbReference type="SAM" id="Phobius"/>
    </source>
</evidence>
<accession>A0A1J0REN5</accession>
<protein>
    <submittedName>
        <fullName evidence="4">Protein ORF92B</fullName>
    </submittedName>
</protein>
<evidence type="ECO:0000313" key="3">
    <source>
        <dbReference type="EMBL" id="AFK10177.1"/>
    </source>
</evidence>
<feature type="region of interest" description="Disordered" evidence="1">
    <location>
        <begin position="109"/>
        <end position="134"/>
    </location>
</feature>
<reference evidence="3 8" key="1">
    <citation type="journal article" date="2010" name="J. Gen. Virol.">
        <title>Complete genome sequence and taxonomic position of anguillid herpesvirus 1.</title>
        <authorList>
            <person name="van Beurden S.J."/>
            <person name="Bossers A."/>
            <person name="Voorbergen-Laarman M.H."/>
            <person name="Haenen O.L."/>
            <person name="Peters S."/>
            <person name="Abma-Henkens M.H."/>
            <person name="Peeters B.P."/>
            <person name="Rottier P.J."/>
            <person name="Engelsma M.Y."/>
        </authorList>
    </citation>
    <scope>NUCLEOTIDE SEQUENCE [LARGE SCALE GENOMIC DNA]</scope>
    <source>
        <strain evidence="3">500138</strain>
        <strain evidence="8">Isolate Anguilla anguilla/Netherlands/500138/1998</strain>
    </source>
</reference>
<accession>I2F8W9</accession>